<gene>
    <name evidence="1" type="ORF">UFOVP1155_20</name>
</gene>
<proteinExistence type="predicted"/>
<sequence>MPNYLARLAHEGMTHETFMPPDNPIGNAISQWGRGVRERTMHPLETLANEADRYRNMPVGELAGNLIGTGVTAWHGSPHLFDKFKSEAIGTGEGAQAYGHGLYLAENPKVAQGYQKTLAKDGFLKSDGTVFNPDSLEHLNVKVPMYKNDLDGAIEKAKSIASGDSPSAALAARDLQKLQAIRDSGGLTTNTGHLYKTDIPDSHIDKMLDWDKPLSEQHPDVQAALRKAHGDAFDYSASKGTTGENFYKFFLDGENNWEGASTNLQKAGIPGIKYLDGSSRNTATFTITPPHQTVAGDWMVKSSDYNSKGMHFATEAEAKQALQDAQNNATRNFVMFNPEDIRILERNGVETGAKPWSADAPMTYDDLLSTAQKSVRDMMARNSTK</sequence>
<reference evidence="1" key="1">
    <citation type="submission" date="2020-05" db="EMBL/GenBank/DDBJ databases">
        <authorList>
            <person name="Chiriac C."/>
            <person name="Salcher M."/>
            <person name="Ghai R."/>
            <person name="Kavagutti S V."/>
        </authorList>
    </citation>
    <scope>NUCLEOTIDE SEQUENCE</scope>
</reference>
<organism evidence="1">
    <name type="scientific">uncultured Caudovirales phage</name>
    <dbReference type="NCBI Taxonomy" id="2100421"/>
    <lineage>
        <taxon>Viruses</taxon>
        <taxon>Duplodnaviria</taxon>
        <taxon>Heunggongvirae</taxon>
        <taxon>Uroviricota</taxon>
        <taxon>Caudoviricetes</taxon>
        <taxon>Peduoviridae</taxon>
        <taxon>Maltschvirus</taxon>
        <taxon>Maltschvirus maltsch</taxon>
    </lineage>
</organism>
<dbReference type="EMBL" id="LR797111">
    <property type="protein sequence ID" value="CAB4187363.1"/>
    <property type="molecule type" value="Genomic_DNA"/>
</dbReference>
<accession>A0A6J5QS45</accession>
<evidence type="ECO:0000313" key="1">
    <source>
        <dbReference type="EMBL" id="CAB4187363.1"/>
    </source>
</evidence>
<name>A0A6J5QS45_9CAUD</name>
<protein>
    <submittedName>
        <fullName evidence="1">Uncharacterized protein</fullName>
    </submittedName>
</protein>